<dbReference type="InterPro" id="IPR001789">
    <property type="entry name" value="Sig_transdc_resp-reg_receiver"/>
</dbReference>
<evidence type="ECO:0000256" key="1">
    <source>
        <dbReference type="ARBA" id="ARBA00018672"/>
    </source>
</evidence>
<dbReference type="InterPro" id="IPR050595">
    <property type="entry name" value="Bact_response_regulator"/>
</dbReference>
<dbReference type="EMBL" id="CYZT01000438">
    <property type="protein sequence ID" value="CUP65128.1"/>
    <property type="molecule type" value="Genomic_DNA"/>
</dbReference>
<dbReference type="AlphaFoldDB" id="A0A174Q2I5"/>
<dbReference type="SMART" id="SM01012">
    <property type="entry name" value="ANTAR"/>
    <property type="match status" value="1"/>
</dbReference>
<sequence length="216" mass="24795">MRFKMLFFVKREDRRMGVTRMGKTTIFLADDDEGVRRTLRTFFEGLPGYRVVGEACDGMEAVEGCRASAPDVALLDIQMPLLDGVSVARQVLADRAAKCVIILTAFSDQEHIERVQACGAAGYLTKPFEAEKILPTIELCIARSKEYYLLNKEYQHLSRRCQNREPIDQAKLLLMETRGMREDEAYQYIRELSRRKGMSMARVASYLLAQQEERHD</sequence>
<accession>A0A174Q2I5</accession>
<dbReference type="PROSITE" id="PS50110">
    <property type="entry name" value="RESPONSE_REGULATORY"/>
    <property type="match status" value="1"/>
</dbReference>
<dbReference type="Gene3D" id="3.40.50.2300">
    <property type="match status" value="1"/>
</dbReference>
<feature type="modified residue" description="4-aspartylphosphate" evidence="4">
    <location>
        <position position="76"/>
    </location>
</feature>
<gene>
    <name evidence="7" type="primary">pdtaR_3</name>
    <name evidence="7" type="ORF">ERS852411_03420</name>
</gene>
<organism evidence="7 8">
    <name type="scientific">Flavonifractor plautii</name>
    <name type="common">Fusobacterium plautii</name>
    <dbReference type="NCBI Taxonomy" id="292800"/>
    <lineage>
        <taxon>Bacteria</taxon>
        <taxon>Bacillati</taxon>
        <taxon>Bacillota</taxon>
        <taxon>Clostridia</taxon>
        <taxon>Eubacteriales</taxon>
        <taxon>Oscillospiraceae</taxon>
        <taxon>Flavonifractor</taxon>
    </lineage>
</organism>
<dbReference type="SMART" id="SM00448">
    <property type="entry name" value="REC"/>
    <property type="match status" value="1"/>
</dbReference>
<dbReference type="GO" id="GO:0003723">
    <property type="term" value="F:RNA binding"/>
    <property type="evidence" value="ECO:0007669"/>
    <property type="project" value="InterPro"/>
</dbReference>
<dbReference type="InterPro" id="IPR036388">
    <property type="entry name" value="WH-like_DNA-bd_sf"/>
</dbReference>
<evidence type="ECO:0000256" key="2">
    <source>
        <dbReference type="ARBA" id="ARBA00022553"/>
    </source>
</evidence>
<dbReference type="Pfam" id="PF00072">
    <property type="entry name" value="Response_reg"/>
    <property type="match status" value="1"/>
</dbReference>
<dbReference type="PANTHER" id="PTHR44591">
    <property type="entry name" value="STRESS RESPONSE REGULATOR PROTEIN 1"/>
    <property type="match status" value="1"/>
</dbReference>
<evidence type="ECO:0000313" key="8">
    <source>
        <dbReference type="Proteomes" id="UP000095746"/>
    </source>
</evidence>
<proteinExistence type="predicted"/>
<evidence type="ECO:0000313" key="7">
    <source>
        <dbReference type="EMBL" id="CUP65128.1"/>
    </source>
</evidence>
<dbReference type="PIRSF" id="PIRSF036382">
    <property type="entry name" value="RR_antiterm"/>
    <property type="match status" value="1"/>
</dbReference>
<evidence type="ECO:0000256" key="3">
    <source>
        <dbReference type="ARBA" id="ARBA00024867"/>
    </source>
</evidence>
<dbReference type="InterPro" id="IPR008327">
    <property type="entry name" value="Sig_transdc_resp-reg_antiterm"/>
</dbReference>
<dbReference type="InterPro" id="IPR011006">
    <property type="entry name" value="CheY-like_superfamily"/>
</dbReference>
<feature type="domain" description="Response regulatory" evidence="5">
    <location>
        <begin position="25"/>
        <end position="141"/>
    </location>
</feature>
<reference evidence="7 8" key="1">
    <citation type="submission" date="2015-09" db="EMBL/GenBank/DDBJ databases">
        <authorList>
            <consortium name="Pathogen Informatics"/>
        </authorList>
    </citation>
    <scope>NUCLEOTIDE SEQUENCE [LARGE SCALE GENOMIC DNA]</scope>
    <source>
        <strain evidence="7 8">2789STDY5608854</strain>
    </source>
</reference>
<dbReference type="PROSITE" id="PS50921">
    <property type="entry name" value="ANTAR"/>
    <property type="match status" value="1"/>
</dbReference>
<evidence type="ECO:0000259" key="6">
    <source>
        <dbReference type="PROSITE" id="PS50921"/>
    </source>
</evidence>
<comment type="function">
    <text evidence="3">May play the central regulatory role in sporulation. It may be an element of the effector pathway responsible for the activation of sporulation genes in response to nutritional stress. Spo0A may act in concert with spo0H (a sigma factor) to control the expression of some genes that are critical to the sporulation process.</text>
</comment>
<evidence type="ECO:0000256" key="4">
    <source>
        <dbReference type="PROSITE-ProRule" id="PRU00169"/>
    </source>
</evidence>
<dbReference type="SUPFAM" id="SSF52172">
    <property type="entry name" value="CheY-like"/>
    <property type="match status" value="1"/>
</dbReference>
<dbReference type="GO" id="GO:0000160">
    <property type="term" value="P:phosphorelay signal transduction system"/>
    <property type="evidence" value="ECO:0007669"/>
    <property type="project" value="InterPro"/>
</dbReference>
<keyword evidence="2 4" id="KW-0597">Phosphoprotein</keyword>
<dbReference type="Pfam" id="PF03861">
    <property type="entry name" value="ANTAR"/>
    <property type="match status" value="1"/>
</dbReference>
<dbReference type="InterPro" id="IPR005561">
    <property type="entry name" value="ANTAR"/>
</dbReference>
<feature type="domain" description="ANTAR" evidence="6">
    <location>
        <begin position="147"/>
        <end position="208"/>
    </location>
</feature>
<evidence type="ECO:0000259" key="5">
    <source>
        <dbReference type="PROSITE" id="PS50110"/>
    </source>
</evidence>
<dbReference type="Proteomes" id="UP000095746">
    <property type="component" value="Unassembled WGS sequence"/>
</dbReference>
<name>A0A174Q2I5_FLAPL</name>
<protein>
    <recommendedName>
        <fullName evidence="1">Stage 0 sporulation protein A homolog</fullName>
    </recommendedName>
</protein>
<dbReference type="Gene3D" id="1.10.10.10">
    <property type="entry name" value="Winged helix-like DNA-binding domain superfamily/Winged helix DNA-binding domain"/>
    <property type="match status" value="1"/>
</dbReference>
<dbReference type="PANTHER" id="PTHR44591:SF3">
    <property type="entry name" value="RESPONSE REGULATORY DOMAIN-CONTAINING PROTEIN"/>
    <property type="match status" value="1"/>
</dbReference>